<dbReference type="RefSeq" id="XP_001881985.1">
    <property type="nucleotide sequence ID" value="XM_001881950.1"/>
</dbReference>
<keyword evidence="3" id="KW-1185">Reference proteome</keyword>
<dbReference type="OrthoDB" id="10426267at2759"/>
<dbReference type="KEGG" id="lbc:LACBIDRAFT_327968"/>
<name>B0DDE1_LACBS</name>
<dbReference type="EMBL" id="DS547104">
    <property type="protein sequence ID" value="EDR07593.1"/>
    <property type="molecule type" value="Genomic_DNA"/>
</dbReference>
<dbReference type="InParanoid" id="B0DDE1"/>
<dbReference type="Proteomes" id="UP000001194">
    <property type="component" value="Unassembled WGS sequence"/>
</dbReference>
<dbReference type="AlphaFoldDB" id="B0DDE1"/>
<sequence>MLGHEYISFITAGSITISIFQCYFNERRSQLCESKSQLHQALNGTVGPCSTGRAGHQVQESNIRSWEKRHTPYRTLDNSETFCPDLLPEGVCVLSNFVRAGVLASFTFGHFLSGLAPGRFAKIQFFCPDRDQTVSAIDRGPLPLTPPITHLWGRLGSPWSAGFCVGSHEGLSPYATMPQAHWGPFQDAMGWFILPRCRTFIQKLRRLQTLLDESFSRSNGSWKPPQANTRLPLDILSQ</sequence>
<feature type="compositionally biased region" description="Polar residues" evidence="1">
    <location>
        <begin position="216"/>
        <end position="229"/>
    </location>
</feature>
<evidence type="ECO:0000313" key="2">
    <source>
        <dbReference type="EMBL" id="EDR07593.1"/>
    </source>
</evidence>
<feature type="region of interest" description="Disordered" evidence="1">
    <location>
        <begin position="215"/>
        <end position="238"/>
    </location>
</feature>
<dbReference type="HOGENOM" id="CLU_1165996_0_0_1"/>
<accession>B0DDE1</accession>
<proteinExistence type="predicted"/>
<dbReference type="GeneID" id="6077633"/>
<protein>
    <submittedName>
        <fullName evidence="2">Predicted protein</fullName>
    </submittedName>
</protein>
<reference evidence="2 3" key="1">
    <citation type="journal article" date="2008" name="Nature">
        <title>The genome of Laccaria bicolor provides insights into mycorrhizal symbiosis.</title>
        <authorList>
            <person name="Martin F."/>
            <person name="Aerts A."/>
            <person name="Ahren D."/>
            <person name="Brun A."/>
            <person name="Danchin E.G.J."/>
            <person name="Duchaussoy F."/>
            <person name="Gibon J."/>
            <person name="Kohler A."/>
            <person name="Lindquist E."/>
            <person name="Pereda V."/>
            <person name="Salamov A."/>
            <person name="Shapiro H.J."/>
            <person name="Wuyts J."/>
            <person name="Blaudez D."/>
            <person name="Buee M."/>
            <person name="Brokstein P."/>
            <person name="Canbaeck B."/>
            <person name="Cohen D."/>
            <person name="Courty P.E."/>
            <person name="Coutinho P.M."/>
            <person name="Delaruelle C."/>
            <person name="Detter J.C."/>
            <person name="Deveau A."/>
            <person name="DiFazio S."/>
            <person name="Duplessis S."/>
            <person name="Fraissinet-Tachet L."/>
            <person name="Lucic E."/>
            <person name="Frey-Klett P."/>
            <person name="Fourrey C."/>
            <person name="Feussner I."/>
            <person name="Gay G."/>
            <person name="Grimwood J."/>
            <person name="Hoegger P.J."/>
            <person name="Jain P."/>
            <person name="Kilaru S."/>
            <person name="Labbe J."/>
            <person name="Lin Y.C."/>
            <person name="Legue V."/>
            <person name="Le Tacon F."/>
            <person name="Marmeisse R."/>
            <person name="Melayah D."/>
            <person name="Montanini B."/>
            <person name="Muratet M."/>
            <person name="Nehls U."/>
            <person name="Niculita-Hirzel H."/>
            <person name="Oudot-Le Secq M.P."/>
            <person name="Peter M."/>
            <person name="Quesneville H."/>
            <person name="Rajashekar B."/>
            <person name="Reich M."/>
            <person name="Rouhier N."/>
            <person name="Schmutz J."/>
            <person name="Yin T."/>
            <person name="Chalot M."/>
            <person name="Henrissat B."/>
            <person name="Kuees U."/>
            <person name="Lucas S."/>
            <person name="Van de Peer Y."/>
            <person name="Podila G.K."/>
            <person name="Polle A."/>
            <person name="Pukkila P.J."/>
            <person name="Richardson P.M."/>
            <person name="Rouze P."/>
            <person name="Sanders I.R."/>
            <person name="Stajich J.E."/>
            <person name="Tunlid A."/>
            <person name="Tuskan G."/>
            <person name="Grigoriev I.V."/>
        </authorList>
    </citation>
    <scope>NUCLEOTIDE SEQUENCE [LARGE SCALE GENOMIC DNA]</scope>
    <source>
        <strain evidence="3">S238N-H82 / ATCC MYA-4686</strain>
    </source>
</reference>
<organism evidence="3">
    <name type="scientific">Laccaria bicolor (strain S238N-H82 / ATCC MYA-4686)</name>
    <name type="common">Bicoloured deceiver</name>
    <name type="synonym">Laccaria laccata var. bicolor</name>
    <dbReference type="NCBI Taxonomy" id="486041"/>
    <lineage>
        <taxon>Eukaryota</taxon>
        <taxon>Fungi</taxon>
        <taxon>Dikarya</taxon>
        <taxon>Basidiomycota</taxon>
        <taxon>Agaricomycotina</taxon>
        <taxon>Agaricomycetes</taxon>
        <taxon>Agaricomycetidae</taxon>
        <taxon>Agaricales</taxon>
        <taxon>Agaricineae</taxon>
        <taxon>Hydnangiaceae</taxon>
        <taxon>Laccaria</taxon>
    </lineage>
</organism>
<evidence type="ECO:0000313" key="3">
    <source>
        <dbReference type="Proteomes" id="UP000001194"/>
    </source>
</evidence>
<evidence type="ECO:0000256" key="1">
    <source>
        <dbReference type="SAM" id="MobiDB-lite"/>
    </source>
</evidence>
<gene>
    <name evidence="2" type="ORF">LACBIDRAFT_327968</name>
</gene>